<evidence type="ECO:0000256" key="2">
    <source>
        <dbReference type="SAM" id="Phobius"/>
    </source>
</evidence>
<evidence type="ECO:0000313" key="5">
    <source>
        <dbReference type="Proteomes" id="UP000176650"/>
    </source>
</evidence>
<dbReference type="Proteomes" id="UP000176650">
    <property type="component" value="Unassembled WGS sequence"/>
</dbReference>
<keyword evidence="2" id="KW-0472">Membrane</keyword>
<organism evidence="4 5">
    <name type="scientific">Candidatus Azambacteria bacterium RIFCSPLOWO2_01_FULL_46_25</name>
    <dbReference type="NCBI Taxonomy" id="1797298"/>
    <lineage>
        <taxon>Bacteria</taxon>
        <taxon>Candidatus Azamiibacteriota</taxon>
    </lineage>
</organism>
<feature type="transmembrane region" description="Helical" evidence="2">
    <location>
        <begin position="327"/>
        <end position="347"/>
    </location>
</feature>
<feature type="transmembrane region" description="Helical" evidence="2">
    <location>
        <begin position="282"/>
        <end position="315"/>
    </location>
</feature>
<dbReference type="SUPFAM" id="SSF58100">
    <property type="entry name" value="Bacterial hemolysins"/>
    <property type="match status" value="1"/>
</dbReference>
<dbReference type="Pfam" id="PF12773">
    <property type="entry name" value="DZR"/>
    <property type="match status" value="1"/>
</dbReference>
<accession>A0A1F5BVX6</accession>
<proteinExistence type="predicted"/>
<dbReference type="EMBL" id="MEYS01000001">
    <property type="protein sequence ID" value="OGD34756.1"/>
    <property type="molecule type" value="Genomic_DNA"/>
</dbReference>
<keyword evidence="2" id="KW-0812">Transmembrane</keyword>
<sequence length="414" mass="47585">MWWKKEKQEHKEIGFEERERKTPIAGYILLIAMAIISWWLGSMAIGDLEKVPAKPQAFSACSVPYTVYGWQDAWRYSGPYYDYQTQPVYEKPAPYPSPALEGTPPQELRQVQTTCAFSELEKKYGIPAVFEQTKSSRDQINALQTQTNRKQADLNKIQFDLENFRSAYQLSLSEKIAQVEGRLYNTAELQAKLAELESQNTMLVKDIANLQAQTTTLADQLKPSNAEIQALYQKALSDWRWAWRWHEFMVFLLQALFVFPFFFGVLKLYFRLSARNSPYTVIATFLLAVASVFVIQMVCVYFWSLFLAIIIEALWGIIKESQLLRSLLSYAGMLLSIAVLGGAVYVLQKKIFSPTRVALRRLRENKCPSCQFSLKLADAFCPHCGERILEQCKKCQKMKYAHLPVCPHCGDRKV</sequence>
<protein>
    <recommendedName>
        <fullName evidence="3">DZANK-type domain-containing protein</fullName>
    </recommendedName>
</protein>
<reference evidence="4 5" key="1">
    <citation type="journal article" date="2016" name="Nat. Commun.">
        <title>Thousands of microbial genomes shed light on interconnected biogeochemical processes in an aquifer system.</title>
        <authorList>
            <person name="Anantharaman K."/>
            <person name="Brown C.T."/>
            <person name="Hug L.A."/>
            <person name="Sharon I."/>
            <person name="Castelle C.J."/>
            <person name="Probst A.J."/>
            <person name="Thomas B.C."/>
            <person name="Singh A."/>
            <person name="Wilkins M.J."/>
            <person name="Karaoz U."/>
            <person name="Brodie E.L."/>
            <person name="Williams K.H."/>
            <person name="Hubbard S.S."/>
            <person name="Banfield J.F."/>
        </authorList>
    </citation>
    <scope>NUCLEOTIDE SEQUENCE [LARGE SCALE GENOMIC DNA]</scope>
</reference>
<evidence type="ECO:0000313" key="4">
    <source>
        <dbReference type="EMBL" id="OGD34756.1"/>
    </source>
</evidence>
<comment type="caution">
    <text evidence="4">The sequence shown here is derived from an EMBL/GenBank/DDBJ whole genome shotgun (WGS) entry which is preliminary data.</text>
</comment>
<keyword evidence="2" id="KW-1133">Transmembrane helix</keyword>
<feature type="transmembrane region" description="Helical" evidence="2">
    <location>
        <begin position="24"/>
        <end position="45"/>
    </location>
</feature>
<gene>
    <name evidence="4" type="ORF">A2988_04660</name>
</gene>
<feature type="domain" description="DZANK-type" evidence="3">
    <location>
        <begin position="367"/>
        <end position="410"/>
    </location>
</feature>
<dbReference type="STRING" id="1797298.A2988_04660"/>
<keyword evidence="1" id="KW-0175">Coiled coil</keyword>
<evidence type="ECO:0000256" key="1">
    <source>
        <dbReference type="SAM" id="Coils"/>
    </source>
</evidence>
<feature type="coiled-coil region" evidence="1">
    <location>
        <begin position="186"/>
        <end position="213"/>
    </location>
</feature>
<name>A0A1F5BVX6_9BACT</name>
<dbReference type="InterPro" id="IPR025874">
    <property type="entry name" value="DZR"/>
</dbReference>
<dbReference type="AlphaFoldDB" id="A0A1F5BVX6"/>
<evidence type="ECO:0000259" key="3">
    <source>
        <dbReference type="Pfam" id="PF12773"/>
    </source>
</evidence>
<feature type="transmembrane region" description="Helical" evidence="2">
    <location>
        <begin position="248"/>
        <end position="270"/>
    </location>
</feature>